<name>A0A916TBC0_9ACTN</name>
<dbReference type="AlphaFoldDB" id="A0A916TBC0"/>
<keyword evidence="3" id="KW-1185">Reference proteome</keyword>
<accession>A0A916TBC0</accession>
<proteinExistence type="predicted"/>
<dbReference type="Pfam" id="PF06983">
    <property type="entry name" value="3-dmu-9_3-mt"/>
    <property type="match status" value="1"/>
</dbReference>
<evidence type="ECO:0000259" key="1">
    <source>
        <dbReference type="Pfam" id="PF06983"/>
    </source>
</evidence>
<dbReference type="Gene3D" id="3.10.180.10">
    <property type="entry name" value="2,3-Dihydroxybiphenyl 1,2-Dioxygenase, domain 1"/>
    <property type="match status" value="1"/>
</dbReference>
<evidence type="ECO:0000313" key="3">
    <source>
        <dbReference type="Proteomes" id="UP000621454"/>
    </source>
</evidence>
<gene>
    <name evidence="2" type="ORF">GCM10011489_28150</name>
</gene>
<comment type="caution">
    <text evidence="2">The sequence shown here is derived from an EMBL/GenBank/DDBJ whole genome shotgun (WGS) entry which is preliminary data.</text>
</comment>
<reference evidence="2" key="1">
    <citation type="journal article" date="2014" name="Int. J. Syst. Evol. Microbiol.">
        <title>Complete genome sequence of Corynebacterium casei LMG S-19264T (=DSM 44701T), isolated from a smear-ripened cheese.</title>
        <authorList>
            <consortium name="US DOE Joint Genome Institute (JGI-PGF)"/>
            <person name="Walter F."/>
            <person name="Albersmeier A."/>
            <person name="Kalinowski J."/>
            <person name="Ruckert C."/>
        </authorList>
    </citation>
    <scope>NUCLEOTIDE SEQUENCE</scope>
    <source>
        <strain evidence="2">CGMCC 1.12827</strain>
    </source>
</reference>
<protein>
    <submittedName>
        <fullName evidence="2">VOC family protein</fullName>
    </submittedName>
</protein>
<dbReference type="SUPFAM" id="SSF54593">
    <property type="entry name" value="Glyoxalase/Bleomycin resistance protein/Dihydroxybiphenyl dioxygenase"/>
    <property type="match status" value="1"/>
</dbReference>
<dbReference type="InterPro" id="IPR029068">
    <property type="entry name" value="Glyas_Bleomycin-R_OHBP_Dase"/>
</dbReference>
<organism evidence="2 3">
    <name type="scientific">Gordonia jinhuaensis</name>
    <dbReference type="NCBI Taxonomy" id="1517702"/>
    <lineage>
        <taxon>Bacteria</taxon>
        <taxon>Bacillati</taxon>
        <taxon>Actinomycetota</taxon>
        <taxon>Actinomycetes</taxon>
        <taxon>Mycobacteriales</taxon>
        <taxon>Gordoniaceae</taxon>
        <taxon>Gordonia</taxon>
    </lineage>
</organism>
<dbReference type="Proteomes" id="UP000621454">
    <property type="component" value="Unassembled WGS sequence"/>
</dbReference>
<dbReference type="EMBL" id="BMGC01000022">
    <property type="protein sequence ID" value="GGB38822.1"/>
    <property type="molecule type" value="Genomic_DNA"/>
</dbReference>
<evidence type="ECO:0000313" key="2">
    <source>
        <dbReference type="EMBL" id="GGB38822.1"/>
    </source>
</evidence>
<dbReference type="InterPro" id="IPR009725">
    <property type="entry name" value="3_dmu_93_MTrfase"/>
</dbReference>
<dbReference type="PANTHER" id="PTHR33990">
    <property type="entry name" value="PROTEIN YJDN-RELATED"/>
    <property type="match status" value="1"/>
</dbReference>
<dbReference type="InterPro" id="IPR028973">
    <property type="entry name" value="PhnB-like"/>
</dbReference>
<reference evidence="2" key="2">
    <citation type="submission" date="2020-09" db="EMBL/GenBank/DDBJ databases">
        <authorList>
            <person name="Sun Q."/>
            <person name="Zhou Y."/>
        </authorList>
    </citation>
    <scope>NUCLEOTIDE SEQUENCE</scope>
    <source>
        <strain evidence="2">CGMCC 1.12827</strain>
    </source>
</reference>
<dbReference type="PANTHER" id="PTHR33990:SF2">
    <property type="entry name" value="PHNB-LIKE DOMAIN-CONTAINING PROTEIN"/>
    <property type="match status" value="1"/>
</dbReference>
<feature type="domain" description="PhnB-like" evidence="1">
    <location>
        <begin position="6"/>
        <end position="121"/>
    </location>
</feature>
<sequence>MDNMSQKIVPCLWFDGVAREAVDFYVDAFDCAPGFEGSVAAAQRYPEQGLPETQKDHAGDEMMIEFDLAGVRFAALNAGPEFSFIPANSLMVNFGPSHDAFAREQQCGWCRDRFGVSWQIIPENLQDLLAKPGAFENLMSMTKIVIADL</sequence>
<dbReference type="PIRSF" id="PIRSF021700">
    <property type="entry name" value="3_dmu_93_MTrfase"/>
    <property type="match status" value="1"/>
</dbReference>